<comment type="caution">
    <text evidence="5">The sequence shown here is derived from an EMBL/GenBank/DDBJ whole genome shotgun (WGS) entry which is preliminary data.</text>
</comment>
<dbReference type="FunFam" id="3.30.360.10:FF:000017">
    <property type="entry name" value="Oxidoreductase family NAD-binding Rossmann fold"/>
    <property type="match status" value="1"/>
</dbReference>
<evidence type="ECO:0008006" key="7">
    <source>
        <dbReference type="Google" id="ProtNLM"/>
    </source>
</evidence>
<accession>A0A9W8Y6Z2</accession>
<evidence type="ECO:0000313" key="5">
    <source>
        <dbReference type="EMBL" id="KAJ4368801.1"/>
    </source>
</evidence>
<dbReference type="Gene3D" id="3.40.50.720">
    <property type="entry name" value="NAD(P)-binding Rossmann-like Domain"/>
    <property type="match status" value="1"/>
</dbReference>
<dbReference type="OrthoDB" id="446809at2759"/>
<dbReference type="InterPro" id="IPR000683">
    <property type="entry name" value="Gfo/Idh/MocA-like_OxRdtase_N"/>
</dbReference>
<dbReference type="Pfam" id="PF22725">
    <property type="entry name" value="GFO_IDH_MocA_C3"/>
    <property type="match status" value="1"/>
</dbReference>
<dbReference type="Proteomes" id="UP001140560">
    <property type="component" value="Unassembled WGS sequence"/>
</dbReference>
<sequence length="373" mass="41396">MAQPNIRRLRIAVSGLGRMGARHANHFLHRTPKAELVAAFTPEERELAWARENLEPWGVKIYTDYDEMLKHEGLEAVCVATVTTVHAEQTIKAIEAGKHVLCEKPLSTKLDVVQQVLAAAKRQPHLKVMCGFSRRFDASYLSAYALTASGSIGRPTILRSQTCDKYDPSGFFVAYSEFSGGIFVDCNIHDIDLALWYFSADPTSTNKKKELPKVKSVVAVGVTALEPDLAKHGDVDNGVGVVEFYDGQIAYFYSSRMNPPGQHDSTEIIGTKGKLSVNANPTTGLLESHLSTGIHRDIPQTYYDRFEHAFVEEARQFTDAVLDDKAVPIDLESSMEAVRIGVALQESLRSGKKLWFDREGKRVDEDGQARARL</sequence>
<keyword evidence="2" id="KW-0560">Oxidoreductase</keyword>
<name>A0A9W8Y6Z2_9PLEO</name>
<proteinExistence type="inferred from homology"/>
<comment type="similarity">
    <text evidence="1">Belongs to the Gfo/Idh/MocA family.</text>
</comment>
<dbReference type="SUPFAM" id="SSF55347">
    <property type="entry name" value="Glyceraldehyde-3-phosphate dehydrogenase-like, C-terminal domain"/>
    <property type="match status" value="1"/>
</dbReference>
<gene>
    <name evidence="5" type="ORF">N0V83_005883</name>
</gene>
<dbReference type="AlphaFoldDB" id="A0A9W8Y6Z2"/>
<feature type="domain" description="GFO/IDH/MocA-like oxidoreductase" evidence="4">
    <location>
        <begin position="141"/>
        <end position="275"/>
    </location>
</feature>
<dbReference type="Gene3D" id="3.30.360.10">
    <property type="entry name" value="Dihydrodipicolinate Reductase, domain 2"/>
    <property type="match status" value="1"/>
</dbReference>
<evidence type="ECO:0000256" key="2">
    <source>
        <dbReference type="ARBA" id="ARBA00023002"/>
    </source>
</evidence>
<keyword evidence="6" id="KW-1185">Reference proteome</keyword>
<reference evidence="5" key="1">
    <citation type="submission" date="2022-10" db="EMBL/GenBank/DDBJ databases">
        <title>Tapping the CABI collections for fungal endophytes: first genome assemblies for Collariella, Neodidymelliopsis, Ascochyta clinopodiicola, Didymella pomorum, Didymosphaeria variabile, Neocosmospora piperis and Neocucurbitaria cava.</title>
        <authorList>
            <person name="Hill R."/>
        </authorList>
    </citation>
    <scope>NUCLEOTIDE SEQUENCE</scope>
    <source>
        <strain evidence="5">IMI 356814</strain>
    </source>
</reference>
<dbReference type="InterPro" id="IPR055170">
    <property type="entry name" value="GFO_IDH_MocA-like_dom"/>
</dbReference>
<feature type="domain" description="Gfo/Idh/MocA-like oxidoreductase N-terminal" evidence="3">
    <location>
        <begin position="9"/>
        <end position="129"/>
    </location>
</feature>
<dbReference type="GO" id="GO:0000166">
    <property type="term" value="F:nucleotide binding"/>
    <property type="evidence" value="ECO:0007669"/>
    <property type="project" value="InterPro"/>
</dbReference>
<organism evidence="5 6">
    <name type="scientific">Neocucurbitaria cava</name>
    <dbReference type="NCBI Taxonomy" id="798079"/>
    <lineage>
        <taxon>Eukaryota</taxon>
        <taxon>Fungi</taxon>
        <taxon>Dikarya</taxon>
        <taxon>Ascomycota</taxon>
        <taxon>Pezizomycotina</taxon>
        <taxon>Dothideomycetes</taxon>
        <taxon>Pleosporomycetidae</taxon>
        <taxon>Pleosporales</taxon>
        <taxon>Pleosporineae</taxon>
        <taxon>Cucurbitariaceae</taxon>
        <taxon>Neocucurbitaria</taxon>
    </lineage>
</organism>
<dbReference type="InterPro" id="IPR036291">
    <property type="entry name" value="NAD(P)-bd_dom_sf"/>
</dbReference>
<dbReference type="PANTHER" id="PTHR42840">
    <property type="entry name" value="NAD(P)-BINDING ROSSMANN-FOLD SUPERFAMILY PROTEIN-RELATED"/>
    <property type="match status" value="1"/>
</dbReference>
<dbReference type="SUPFAM" id="SSF51735">
    <property type="entry name" value="NAD(P)-binding Rossmann-fold domains"/>
    <property type="match status" value="1"/>
</dbReference>
<dbReference type="GO" id="GO:0005737">
    <property type="term" value="C:cytoplasm"/>
    <property type="evidence" value="ECO:0007669"/>
    <property type="project" value="TreeGrafter"/>
</dbReference>
<evidence type="ECO:0000259" key="4">
    <source>
        <dbReference type="Pfam" id="PF22725"/>
    </source>
</evidence>
<protein>
    <recommendedName>
        <fullName evidence="7">NAD(P)-binding protein</fullName>
    </recommendedName>
</protein>
<dbReference type="EMBL" id="JAPEUY010000010">
    <property type="protein sequence ID" value="KAJ4368801.1"/>
    <property type="molecule type" value="Genomic_DNA"/>
</dbReference>
<dbReference type="Pfam" id="PF01408">
    <property type="entry name" value="GFO_IDH_MocA"/>
    <property type="match status" value="1"/>
</dbReference>
<evidence type="ECO:0000313" key="6">
    <source>
        <dbReference type="Proteomes" id="UP001140560"/>
    </source>
</evidence>
<dbReference type="PANTHER" id="PTHR42840:SF3">
    <property type="entry name" value="BINDING ROSSMANN FOLD OXIDOREDUCTASE, PUTATIVE (AFU_ORTHOLOGUE AFUA_2G10240)-RELATED"/>
    <property type="match status" value="1"/>
</dbReference>
<dbReference type="GO" id="GO:0006740">
    <property type="term" value="P:NADPH regeneration"/>
    <property type="evidence" value="ECO:0007669"/>
    <property type="project" value="TreeGrafter"/>
</dbReference>
<evidence type="ECO:0000259" key="3">
    <source>
        <dbReference type="Pfam" id="PF01408"/>
    </source>
</evidence>
<evidence type="ECO:0000256" key="1">
    <source>
        <dbReference type="ARBA" id="ARBA00010928"/>
    </source>
</evidence>
<dbReference type="GO" id="GO:0016491">
    <property type="term" value="F:oxidoreductase activity"/>
    <property type="evidence" value="ECO:0007669"/>
    <property type="project" value="UniProtKB-KW"/>
</dbReference>